<accession>A0A6H2BZW0</accession>
<evidence type="ECO:0000313" key="1">
    <source>
        <dbReference type="EMBL" id="QJB44496.1"/>
    </source>
</evidence>
<proteinExistence type="predicted"/>
<dbReference type="EMBL" id="CP051206">
    <property type="protein sequence ID" value="QJB44496.1"/>
    <property type="molecule type" value="Genomic_DNA"/>
</dbReference>
<sequence>MKAVELVGTVNTNGQINLDQALTFPYGSRVKVIVLLPELIDQVDGDQEIFQPISLNDPKLINTLKMRTLIETSLTDMANDPEIQREIGLINAEFEISELDGIERL</sequence>
<organism evidence="1 2">
    <name type="scientific">Dolichospermum flos-aquae CCAP 1403/13F</name>
    <dbReference type="NCBI Taxonomy" id="315271"/>
    <lineage>
        <taxon>Bacteria</taxon>
        <taxon>Bacillati</taxon>
        <taxon>Cyanobacteriota</taxon>
        <taxon>Cyanophyceae</taxon>
        <taxon>Nostocales</taxon>
        <taxon>Aphanizomenonaceae</taxon>
        <taxon>Dolichospermum</taxon>
    </lineage>
</organism>
<dbReference type="Proteomes" id="UP000502433">
    <property type="component" value="Chromosome"/>
</dbReference>
<dbReference type="KEGG" id="dfs:HGD76_10230"/>
<name>A0A6H2BZW0_DOLFA</name>
<reference evidence="1 2" key="1">
    <citation type="submission" date="2020-04" db="EMBL/GenBank/DDBJ databases">
        <title>Genome-Wide Identification of 5-Methylcytosine Sites in Bacterial Genomes By High-Throughput Sequencing of MspJI Restriction Fragments.</title>
        <authorList>
            <person name="Wu V."/>
        </authorList>
    </citation>
    <scope>NUCLEOTIDE SEQUENCE [LARGE SCALE GENOMIC DNA]</scope>
    <source>
        <strain evidence="1 2">CCAP 1403/13f</strain>
    </source>
</reference>
<reference evidence="1 2" key="2">
    <citation type="submission" date="2020-04" db="EMBL/GenBank/DDBJ databases">
        <authorList>
            <person name="Fomenkov A."/>
            <person name="Anton B.P."/>
            <person name="Roberts R.J."/>
        </authorList>
    </citation>
    <scope>NUCLEOTIDE SEQUENCE [LARGE SCALE GENOMIC DNA]</scope>
    <source>
        <strain evidence="1 2">CCAP 1403/13f</strain>
    </source>
</reference>
<evidence type="ECO:0000313" key="2">
    <source>
        <dbReference type="Proteomes" id="UP000502433"/>
    </source>
</evidence>
<protein>
    <submittedName>
        <fullName evidence="1">Uncharacterized protein</fullName>
    </submittedName>
</protein>
<dbReference type="AlphaFoldDB" id="A0A6H2BZW0"/>
<gene>
    <name evidence="1" type="ORF">HGD76_10230</name>
</gene>
<dbReference type="RefSeq" id="WP_015079366.1">
    <property type="nucleotide sequence ID" value="NZ_CP051206.1"/>
</dbReference>